<dbReference type="SUPFAM" id="SSF53474">
    <property type="entry name" value="alpha/beta-Hydrolases"/>
    <property type="match status" value="1"/>
</dbReference>
<dbReference type="Proteomes" id="UP000306954">
    <property type="component" value="Unassembled WGS sequence"/>
</dbReference>
<proteinExistence type="predicted"/>
<reference evidence="3 4" key="1">
    <citation type="submission" date="2019-03" db="EMBL/GenBank/DDBJ databases">
        <title>Sequencing 23 genomes of Wallemia ichthyophaga.</title>
        <authorList>
            <person name="Gostincar C."/>
        </authorList>
    </citation>
    <scope>NUCLEOTIDE SEQUENCE [LARGE SCALE GENOMIC DNA]</scope>
    <source>
        <strain evidence="3 4">EXF-8621</strain>
    </source>
</reference>
<gene>
    <name evidence="3" type="ORF">E3P90_03495</name>
</gene>
<dbReference type="InterPro" id="IPR018712">
    <property type="entry name" value="Tle1-like_cat"/>
</dbReference>
<evidence type="ECO:0000313" key="3">
    <source>
        <dbReference type="EMBL" id="TIB08930.1"/>
    </source>
</evidence>
<feature type="compositionally biased region" description="Polar residues" evidence="1">
    <location>
        <begin position="1"/>
        <end position="21"/>
    </location>
</feature>
<dbReference type="PANTHER" id="PTHR33840:SF2">
    <property type="entry name" value="TLE1 PHOSPHOLIPASE DOMAIN-CONTAINING PROTEIN"/>
    <property type="match status" value="1"/>
</dbReference>
<name>A0A4T0JZC8_WALIC</name>
<accession>A0A4T0JZC8</accession>
<evidence type="ECO:0000256" key="1">
    <source>
        <dbReference type="SAM" id="MobiDB-lite"/>
    </source>
</evidence>
<dbReference type="Pfam" id="PF09994">
    <property type="entry name" value="T6SS_Tle1-like_cat"/>
    <property type="match status" value="1"/>
</dbReference>
<dbReference type="OrthoDB" id="3162439at2759"/>
<comment type="caution">
    <text evidence="3">The sequence shown here is derived from an EMBL/GenBank/DDBJ whole genome shotgun (WGS) entry which is preliminary data.</text>
</comment>
<dbReference type="PANTHER" id="PTHR33840">
    <property type="match status" value="1"/>
</dbReference>
<dbReference type="AlphaFoldDB" id="A0A4T0JZC8"/>
<evidence type="ECO:0000259" key="2">
    <source>
        <dbReference type="Pfam" id="PF09994"/>
    </source>
</evidence>
<organism evidence="3 4">
    <name type="scientific">Wallemia ichthyophaga</name>
    <dbReference type="NCBI Taxonomy" id="245174"/>
    <lineage>
        <taxon>Eukaryota</taxon>
        <taxon>Fungi</taxon>
        <taxon>Dikarya</taxon>
        <taxon>Basidiomycota</taxon>
        <taxon>Wallemiomycotina</taxon>
        <taxon>Wallemiomycetes</taxon>
        <taxon>Wallemiales</taxon>
        <taxon>Wallemiaceae</taxon>
        <taxon>Wallemia</taxon>
    </lineage>
</organism>
<sequence length="638" mass="73780">MSGGDSPTQLESISHLTQQVGNDEPSNKPSLKERVKSTQKSLETNTETVHVKDFQGRSYDVALNLEANDTSDYQNDKQLIINPPKTRNEPQALFRGDNVVPKRLKAIRDQNKDDKGRTIVLCLDGTGDQFDDDNSNVIRFFRSMVKDEPEKQVVYYQSGLGTYSTTKRANFVANKLSDISDMAVGSGLGHHVRQAYTYLMENYRIGDKICMIGFSRGAYTCRCLAGMLLKVGLLPKGNLQQVQFAYDMYKDNSKRGFDQSKLFKSTFGINVDIQWIGVWDSVSSVGFYPRELPFTNSNHIVKNFTHAVALDEHRVKFRAGHWTQEQEQEKRSNKDSWFHHREKKHDIKFDHSVNELEDDDKDSQHEEEVDPWEKIENMRQALFSRIDELRQQTAKSRFSTKRVDLDSIDRTNPQIQNLLQQLYKLPVQHDSYASDKDDEIRHNTKVKEVYFLGAHADVGGGAVSNETRNALHRISLRWMYRQSFKSGSGILFHTHLLDYYGLDLSTLYPIVKPRKEAAYNVPEGFPPEPNMENVPVERYDRSKLSEEHEDVYDSLTSINDQLAIAKSWWLLEAMPQKEFYQDQQSGVPKKRYAMNKGNFRAIRGNNIKFHRTVNIRQELLGYQIRARMQDSSEARWVY</sequence>
<feature type="region of interest" description="Disordered" evidence="1">
    <location>
        <begin position="349"/>
        <end position="370"/>
    </location>
</feature>
<protein>
    <recommendedName>
        <fullName evidence="2">T6SS Phospholipase effector Tle1-like catalytic domain-containing protein</fullName>
    </recommendedName>
</protein>
<evidence type="ECO:0000313" key="4">
    <source>
        <dbReference type="Proteomes" id="UP000306954"/>
    </source>
</evidence>
<dbReference type="InterPro" id="IPR029058">
    <property type="entry name" value="AB_hydrolase_fold"/>
</dbReference>
<feature type="domain" description="T6SS Phospholipase effector Tle1-like catalytic" evidence="2">
    <location>
        <begin position="117"/>
        <end position="482"/>
    </location>
</feature>
<dbReference type="EMBL" id="SPOF01000049">
    <property type="protein sequence ID" value="TIB08930.1"/>
    <property type="molecule type" value="Genomic_DNA"/>
</dbReference>
<feature type="region of interest" description="Disordered" evidence="1">
    <location>
        <begin position="1"/>
        <end position="46"/>
    </location>
</feature>